<dbReference type="EMBL" id="JAUSUX010000010">
    <property type="protein sequence ID" value="MDQ0286394.1"/>
    <property type="molecule type" value="Genomic_DNA"/>
</dbReference>
<keyword evidence="4" id="KW-1185">Reference proteome</keyword>
<dbReference type="InterPro" id="IPR006076">
    <property type="entry name" value="FAD-dep_OxRdtase"/>
</dbReference>
<dbReference type="Pfam" id="PF01266">
    <property type="entry name" value="DAO"/>
    <property type="match status" value="1"/>
</dbReference>
<gene>
    <name evidence="3" type="ORF">J2Z49_001508</name>
</gene>
<evidence type="ECO:0000313" key="4">
    <source>
        <dbReference type="Proteomes" id="UP001225644"/>
    </source>
</evidence>
<comment type="caution">
    <text evidence="3">The sequence shown here is derived from an EMBL/GenBank/DDBJ whole genome shotgun (WGS) entry which is preliminary data.</text>
</comment>
<dbReference type="Gene3D" id="3.30.9.10">
    <property type="entry name" value="D-Amino Acid Oxidase, subunit A, domain 2"/>
    <property type="match status" value="1"/>
</dbReference>
<organism evidence="3 4">
    <name type="scientific">Desulfofundulus luciae</name>
    <dbReference type="NCBI Taxonomy" id="74702"/>
    <lineage>
        <taxon>Bacteria</taxon>
        <taxon>Bacillati</taxon>
        <taxon>Bacillota</taxon>
        <taxon>Clostridia</taxon>
        <taxon>Eubacteriales</taxon>
        <taxon>Peptococcaceae</taxon>
        <taxon>Desulfofundulus</taxon>
    </lineage>
</organism>
<evidence type="ECO:0000313" key="3">
    <source>
        <dbReference type="EMBL" id="MDQ0286394.1"/>
    </source>
</evidence>
<dbReference type="PROSITE" id="PS51257">
    <property type="entry name" value="PROKAR_LIPOPROTEIN"/>
    <property type="match status" value="1"/>
</dbReference>
<accession>A0ABU0B0Z1</accession>
<dbReference type="SUPFAM" id="SSF51905">
    <property type="entry name" value="FAD/NAD(P)-binding domain"/>
    <property type="match status" value="1"/>
</dbReference>
<dbReference type="Gene3D" id="3.50.50.60">
    <property type="entry name" value="FAD/NAD(P)-binding domain"/>
    <property type="match status" value="1"/>
</dbReference>
<evidence type="ECO:0000259" key="2">
    <source>
        <dbReference type="Pfam" id="PF01266"/>
    </source>
</evidence>
<evidence type="ECO:0000256" key="1">
    <source>
        <dbReference type="ARBA" id="ARBA00023002"/>
    </source>
</evidence>
<protein>
    <submittedName>
        <fullName evidence="3">Glycine/D-amino acid oxidase-like deaminating enzyme</fullName>
    </submittedName>
</protein>
<proteinExistence type="predicted"/>
<dbReference type="Proteomes" id="UP001225644">
    <property type="component" value="Unassembled WGS sequence"/>
</dbReference>
<dbReference type="RefSeq" id="WP_307401495.1">
    <property type="nucleotide sequence ID" value="NZ_JAUSUX010000010.1"/>
</dbReference>
<reference evidence="3 4" key="1">
    <citation type="submission" date="2023-07" db="EMBL/GenBank/DDBJ databases">
        <title>Genomic Encyclopedia of Type Strains, Phase IV (KMG-IV): sequencing the most valuable type-strain genomes for metagenomic binning, comparative biology and taxonomic classification.</title>
        <authorList>
            <person name="Goeker M."/>
        </authorList>
    </citation>
    <scope>NUCLEOTIDE SEQUENCE [LARGE SCALE GENOMIC DNA]</scope>
    <source>
        <strain evidence="3 4">DSM 12396</strain>
    </source>
</reference>
<name>A0ABU0B0Z1_9FIRM</name>
<dbReference type="InterPro" id="IPR036188">
    <property type="entry name" value="FAD/NAD-bd_sf"/>
</dbReference>
<keyword evidence="1" id="KW-0560">Oxidoreductase</keyword>
<feature type="domain" description="FAD dependent oxidoreductase" evidence="2">
    <location>
        <begin position="6"/>
        <end position="356"/>
    </location>
</feature>
<dbReference type="PANTHER" id="PTHR13847:SF287">
    <property type="entry name" value="FAD-DEPENDENT OXIDOREDUCTASE DOMAIN-CONTAINING PROTEIN 1"/>
    <property type="match status" value="1"/>
</dbReference>
<dbReference type="PANTHER" id="PTHR13847">
    <property type="entry name" value="SARCOSINE DEHYDROGENASE-RELATED"/>
    <property type="match status" value="1"/>
</dbReference>
<sequence length="394" mass="42537">MSRTADAVIIGGGLIGCSTAYHLAKRGMKRVVVVEKSTLGSGSSGKSSAILRCHYTHPELVRMALKSLSIFQNFSEAVGGQCGYTRTGYIVMVGPDNVDTLKKNVAMHKEIGVSVDMIDLQEVKKMVPGINLEGIAAAAMEPESGYADPGLLMTSLVQRGRELGVQYLQMTPVVEILGGDSRVRGVKTPEEEIEAPVVVDCAGAWANRVARLAGLEVPVEAHREQVVILERPADFTGEHPVLSDLVLLQYMRSETGNLTLLGNSDLSESEVVDPDFYNEETDLEAVENATLKAVQRLPRLEDGQIRKGYSGCYEVTPDYQALIGPVPGLEGFYVNAGYSGHGFKFTPVAGEAMAELILDGDAQVFDVGLFSVTRFAEGRPIEGLNPYSRGQKLR</sequence>